<protein>
    <recommendedName>
        <fullName evidence="4">Cell division protein FtsZ</fullName>
    </recommendedName>
</protein>
<evidence type="ECO:0000256" key="1">
    <source>
        <dbReference type="SAM" id="MobiDB-lite"/>
    </source>
</evidence>
<evidence type="ECO:0000313" key="2">
    <source>
        <dbReference type="EMBL" id="MDT3402671.1"/>
    </source>
</evidence>
<organism evidence="2 3">
    <name type="scientific">Mucilaginibacter terrae</name>
    <dbReference type="NCBI Taxonomy" id="1955052"/>
    <lineage>
        <taxon>Bacteria</taxon>
        <taxon>Pseudomonadati</taxon>
        <taxon>Bacteroidota</taxon>
        <taxon>Sphingobacteriia</taxon>
        <taxon>Sphingobacteriales</taxon>
        <taxon>Sphingobacteriaceae</taxon>
        <taxon>Mucilaginibacter</taxon>
    </lineage>
</organism>
<keyword evidence="3" id="KW-1185">Reference proteome</keyword>
<dbReference type="EMBL" id="JAVLVU010000001">
    <property type="protein sequence ID" value="MDT3402671.1"/>
    <property type="molecule type" value="Genomic_DNA"/>
</dbReference>
<accession>A0ABU3GSY7</accession>
<feature type="compositionally biased region" description="Polar residues" evidence="1">
    <location>
        <begin position="24"/>
        <end position="44"/>
    </location>
</feature>
<comment type="caution">
    <text evidence="2">The sequence shown here is derived from an EMBL/GenBank/DDBJ whole genome shotgun (WGS) entry which is preliminary data.</text>
</comment>
<sequence length="61" mass="6931">MKLRNGNIQELENVPAYKRKEISLQQPAASNESSISKFSLSDNDGNPEIRRNNSFLHDNVD</sequence>
<reference evidence="3" key="1">
    <citation type="submission" date="2023-07" db="EMBL/GenBank/DDBJ databases">
        <title>Functional and genomic diversity of the sorghum phyllosphere microbiome.</title>
        <authorList>
            <person name="Shade A."/>
        </authorList>
    </citation>
    <scope>NUCLEOTIDE SEQUENCE [LARGE SCALE GENOMIC DNA]</scope>
    <source>
        <strain evidence="3">SORGH_AS_0422</strain>
    </source>
</reference>
<gene>
    <name evidence="2" type="ORF">QE417_001743</name>
</gene>
<evidence type="ECO:0008006" key="4">
    <source>
        <dbReference type="Google" id="ProtNLM"/>
    </source>
</evidence>
<feature type="compositionally biased region" description="Polar residues" evidence="1">
    <location>
        <begin position="52"/>
        <end position="61"/>
    </location>
</feature>
<proteinExistence type="predicted"/>
<dbReference type="Proteomes" id="UP001258315">
    <property type="component" value="Unassembled WGS sequence"/>
</dbReference>
<name>A0ABU3GSY7_9SPHI</name>
<feature type="region of interest" description="Disordered" evidence="1">
    <location>
        <begin position="24"/>
        <end position="61"/>
    </location>
</feature>
<evidence type="ECO:0000313" key="3">
    <source>
        <dbReference type="Proteomes" id="UP001258315"/>
    </source>
</evidence>